<feature type="domain" description="F-box" evidence="1">
    <location>
        <begin position="1"/>
        <end position="45"/>
    </location>
</feature>
<dbReference type="EMBL" id="PDXA01000111">
    <property type="protein sequence ID" value="RYN22775.1"/>
    <property type="molecule type" value="Genomic_DNA"/>
</dbReference>
<dbReference type="Proteomes" id="UP000292340">
    <property type="component" value="Unassembled WGS sequence"/>
</dbReference>
<accession>A0A4Q4LXS8</accession>
<dbReference type="InterPro" id="IPR001810">
    <property type="entry name" value="F-box_dom"/>
</dbReference>
<evidence type="ECO:0000259" key="1">
    <source>
        <dbReference type="PROSITE" id="PS50181"/>
    </source>
</evidence>
<sequence length="537" mass="59741">MSLCALSAELLLCVTSNLQKQDLLNLSLTCKHLRHASEPELFREYTNISRRGHSFLPFLRRIILQPDLSKHVRKLHLRAWTTLLIVTDNGLTSEGILRQYSKQRDIRGVRGTQMTEADRVLLIQAARNAGVIEELASLDGSSCNPGGVHKATCAIPLSPIPRGTSASDRTFCERLRAGCEDPLVSLLIALLPNVRDIVLDGVPSDIHALIWQPKHGFSALRTLTACAAEGALQWPLDFFQPLLVWGKLRILKASHATSGRLQLTRRESMTPELPPLVLLPEKLALERVELENCCLRASDLQPLLRSCSGLRNFLYTSRRREAAPFSPSPAEFVELLKPLQNTLEGLILDVEVHRNEGKTDDKLALIHSLAHMTALKVLVTTPEMWRSGTVEDATTNNHKDGSGEQRLSVRIPPNVETLVFGMSEAEKTTSPSQLSDVVRTRTAMLPNLTNLSVGGIDSAYVQAIKQLYLDLDSFASAGPRKLHAEIGPIYVRSVFDATQLSHTGNEVRWTERMYTTSPTEDSLFARAYERIRRGLPR</sequence>
<evidence type="ECO:0000313" key="2">
    <source>
        <dbReference type="EMBL" id="RYN15868.1"/>
    </source>
</evidence>
<reference evidence="2 4" key="2">
    <citation type="journal article" date="2019" name="bioRxiv">
        <title>Genomics, evolutionary history and diagnostics of the Alternaria alternata species group including apple and Asian pear pathotypes.</title>
        <authorList>
            <person name="Armitage A.D."/>
            <person name="Cockerton H.M."/>
            <person name="Sreenivasaprasad S."/>
            <person name="Woodhall J.W."/>
            <person name="Lane C.R."/>
            <person name="Harrison R.J."/>
            <person name="Clarkson J.P."/>
        </authorList>
    </citation>
    <scope>NUCLEOTIDE SEQUENCE [LARGE SCALE GENOMIC DNA]</scope>
    <source>
        <strain evidence="4">FERA 1082</strain>
        <strain evidence="2">FERA 1164</strain>
    </source>
</reference>
<comment type="caution">
    <text evidence="3">The sequence shown here is derived from an EMBL/GenBank/DDBJ whole genome shotgun (WGS) entry which is preliminary data.</text>
</comment>
<dbReference type="Proteomes" id="UP000292402">
    <property type="component" value="Unassembled WGS sequence"/>
</dbReference>
<reference evidence="3" key="3">
    <citation type="journal article" date="2019" name="J. ISSAAS">
        <title>Genomics, evolutionary history and diagnostics of the Alternaria alternata species group including apple and Asian pear pathotypes.</title>
        <authorList>
            <person name="Armitage A.D."/>
            <person name="Cockerton H.M."/>
            <person name="Sreenivasaprasad S."/>
            <person name="Woodhall J."/>
            <person name="Lane C."/>
            <person name="Harrison R.J."/>
            <person name="Clarkson J.P."/>
        </authorList>
    </citation>
    <scope>NUCLEOTIDE SEQUENCE</scope>
    <source>
        <strain evidence="3">FERA 1082</strain>
    </source>
</reference>
<evidence type="ECO:0000313" key="4">
    <source>
        <dbReference type="Proteomes" id="UP000292402"/>
    </source>
</evidence>
<dbReference type="EMBL" id="PDXB01000092">
    <property type="protein sequence ID" value="RYN15868.1"/>
    <property type="molecule type" value="Genomic_DNA"/>
</dbReference>
<dbReference type="PROSITE" id="PS50181">
    <property type="entry name" value="FBOX"/>
    <property type="match status" value="1"/>
</dbReference>
<dbReference type="AlphaFoldDB" id="A0A4Q4LXS8"/>
<name>A0A4Q4LXS8_9PLEO</name>
<protein>
    <recommendedName>
        <fullName evidence="1">F-box domain-containing protein</fullName>
    </recommendedName>
</protein>
<dbReference type="InterPro" id="IPR036047">
    <property type="entry name" value="F-box-like_dom_sf"/>
</dbReference>
<evidence type="ECO:0000313" key="3">
    <source>
        <dbReference type="EMBL" id="RYN22775.1"/>
    </source>
</evidence>
<dbReference type="SUPFAM" id="SSF81383">
    <property type="entry name" value="F-box domain"/>
    <property type="match status" value="1"/>
</dbReference>
<proteinExistence type="predicted"/>
<reference evidence="2" key="1">
    <citation type="submission" date="2017-10" db="EMBL/GenBank/DDBJ databases">
        <authorList>
            <person name="Armitage A.D."/>
            <person name="Barbara D.J."/>
            <person name="Woodhall J.W."/>
            <person name="Sreenivasaprasad S."/>
            <person name="Lane C.R."/>
            <person name="Clarkson J.P."/>
            <person name="Harrison R.J."/>
        </authorList>
    </citation>
    <scope>NUCLEOTIDE SEQUENCE</scope>
    <source>
        <strain evidence="2">FERA 1164</strain>
    </source>
</reference>
<dbReference type="Pfam" id="PF12937">
    <property type="entry name" value="F-box-like"/>
    <property type="match status" value="1"/>
</dbReference>
<organism evidence="3 4">
    <name type="scientific">Alternaria tenuissima</name>
    <dbReference type="NCBI Taxonomy" id="119927"/>
    <lineage>
        <taxon>Eukaryota</taxon>
        <taxon>Fungi</taxon>
        <taxon>Dikarya</taxon>
        <taxon>Ascomycota</taxon>
        <taxon>Pezizomycotina</taxon>
        <taxon>Dothideomycetes</taxon>
        <taxon>Pleosporomycetidae</taxon>
        <taxon>Pleosporales</taxon>
        <taxon>Pleosporineae</taxon>
        <taxon>Pleosporaceae</taxon>
        <taxon>Alternaria</taxon>
        <taxon>Alternaria sect. Alternaria</taxon>
        <taxon>Alternaria alternata complex</taxon>
    </lineage>
</organism>
<gene>
    <name evidence="3" type="ORF">AA0114_g12875</name>
    <name evidence="2" type="ORF">AA0115_g12726</name>
</gene>